<feature type="transmembrane region" description="Helical" evidence="1">
    <location>
        <begin position="152"/>
        <end position="176"/>
    </location>
</feature>
<dbReference type="RefSeq" id="WP_015247391.1">
    <property type="nucleotide sequence ID" value="NC_019892.1"/>
</dbReference>
<dbReference type="eggNOG" id="COG1680">
    <property type="taxonomic scope" value="Bacteria"/>
</dbReference>
<dbReference type="STRING" id="886293.Sinac_4040"/>
<dbReference type="EMBL" id="CP003364">
    <property type="protein sequence ID" value="AGA28261.1"/>
    <property type="molecule type" value="Genomic_DNA"/>
</dbReference>
<evidence type="ECO:0000313" key="2">
    <source>
        <dbReference type="EMBL" id="AGA28261.1"/>
    </source>
</evidence>
<keyword evidence="3" id="KW-1185">Reference proteome</keyword>
<sequence length="204" mass="24021">MNFDDFQKVWQTQSSQTRLTIDAERLLKEVQRNEQSFTAIIFRRDLREVVIALLMTPLWFYLGMKLSLPWTWYLMVPALVWIAGYMLVDRMRHPRQPPEPGEPLRQRVERSIAQVEHQIWLLRHLLWWYLLPPALAILAFFAQVAWQARAGGWWTALIMAGLVLVELVIFAGIYGLNQYAVRSELVPRRQELEAMLASFKDETP</sequence>
<protein>
    <submittedName>
        <fullName evidence="2">Uncharacterized protein</fullName>
    </submittedName>
</protein>
<feature type="transmembrane region" description="Helical" evidence="1">
    <location>
        <begin position="70"/>
        <end position="88"/>
    </location>
</feature>
<dbReference type="Proteomes" id="UP000010798">
    <property type="component" value="Chromosome"/>
</dbReference>
<proteinExistence type="predicted"/>
<dbReference type="HOGENOM" id="CLU_1342507_0_0_0"/>
<organism evidence="2 3">
    <name type="scientific">Singulisphaera acidiphila (strain ATCC BAA-1392 / DSM 18658 / VKM B-2454 / MOB10)</name>
    <dbReference type="NCBI Taxonomy" id="886293"/>
    <lineage>
        <taxon>Bacteria</taxon>
        <taxon>Pseudomonadati</taxon>
        <taxon>Planctomycetota</taxon>
        <taxon>Planctomycetia</taxon>
        <taxon>Isosphaerales</taxon>
        <taxon>Isosphaeraceae</taxon>
        <taxon>Singulisphaera</taxon>
    </lineage>
</organism>
<accession>L0DHU6</accession>
<name>L0DHU6_SINAD</name>
<dbReference type="AlphaFoldDB" id="L0DHU6"/>
<evidence type="ECO:0000256" key="1">
    <source>
        <dbReference type="SAM" id="Phobius"/>
    </source>
</evidence>
<keyword evidence="1" id="KW-0472">Membrane</keyword>
<keyword evidence="1" id="KW-1133">Transmembrane helix</keyword>
<dbReference type="KEGG" id="saci:Sinac_4040"/>
<feature type="transmembrane region" description="Helical" evidence="1">
    <location>
        <begin position="126"/>
        <end position="146"/>
    </location>
</feature>
<reference evidence="2 3" key="1">
    <citation type="submission" date="2012-02" db="EMBL/GenBank/DDBJ databases">
        <title>Complete sequence of chromosome of Singulisphaera acidiphila DSM 18658.</title>
        <authorList>
            <consortium name="US DOE Joint Genome Institute (JGI-PGF)"/>
            <person name="Lucas S."/>
            <person name="Copeland A."/>
            <person name="Lapidus A."/>
            <person name="Glavina del Rio T."/>
            <person name="Dalin E."/>
            <person name="Tice H."/>
            <person name="Bruce D."/>
            <person name="Goodwin L."/>
            <person name="Pitluck S."/>
            <person name="Peters L."/>
            <person name="Ovchinnikova G."/>
            <person name="Chertkov O."/>
            <person name="Kyrpides N."/>
            <person name="Mavromatis K."/>
            <person name="Ivanova N."/>
            <person name="Brettin T."/>
            <person name="Detter J.C."/>
            <person name="Han C."/>
            <person name="Larimer F."/>
            <person name="Land M."/>
            <person name="Hauser L."/>
            <person name="Markowitz V."/>
            <person name="Cheng J.-F."/>
            <person name="Hugenholtz P."/>
            <person name="Woyke T."/>
            <person name="Wu D."/>
            <person name="Tindall B."/>
            <person name="Pomrenke H."/>
            <person name="Brambilla E."/>
            <person name="Klenk H.-P."/>
            <person name="Eisen J.A."/>
        </authorList>
    </citation>
    <scope>NUCLEOTIDE SEQUENCE [LARGE SCALE GENOMIC DNA]</scope>
    <source>
        <strain evidence="3">ATCC BAA-1392 / DSM 18658 / VKM B-2454 / MOB10</strain>
    </source>
</reference>
<evidence type="ECO:0000313" key="3">
    <source>
        <dbReference type="Proteomes" id="UP000010798"/>
    </source>
</evidence>
<gene>
    <name evidence="2" type="ordered locus">Sinac_4040</name>
</gene>
<keyword evidence="1" id="KW-0812">Transmembrane</keyword>